<dbReference type="EMBL" id="CM007362">
    <property type="protein sequence ID" value="OIW17496.1"/>
    <property type="molecule type" value="Genomic_DNA"/>
</dbReference>
<dbReference type="FunFam" id="1.10.10.60:FF:000374">
    <property type="entry name" value="Arginine-glutamic acid dipeptide repeat protein"/>
    <property type="match status" value="1"/>
</dbReference>
<dbReference type="PANTHER" id="PTHR13859">
    <property type="entry name" value="ATROPHIN-RELATED"/>
    <property type="match status" value="1"/>
</dbReference>
<accession>A0A4P1RTG6</accession>
<evidence type="ECO:0000256" key="5">
    <source>
        <dbReference type="SAM" id="MobiDB-lite"/>
    </source>
</evidence>
<evidence type="ECO:0000256" key="2">
    <source>
        <dbReference type="ARBA" id="ARBA00023015"/>
    </source>
</evidence>
<protein>
    <recommendedName>
        <fullName evidence="6">SANT domain-containing protein</fullName>
    </recommendedName>
</protein>
<feature type="compositionally biased region" description="Basic residues" evidence="5">
    <location>
        <begin position="749"/>
        <end position="758"/>
    </location>
</feature>
<feature type="compositionally biased region" description="Basic and acidic residues" evidence="5">
    <location>
        <begin position="709"/>
        <end position="722"/>
    </location>
</feature>
<dbReference type="Pfam" id="PF25826">
    <property type="entry name" value="DUF7952"/>
    <property type="match status" value="1"/>
</dbReference>
<feature type="region of interest" description="Disordered" evidence="5">
    <location>
        <begin position="346"/>
        <end position="370"/>
    </location>
</feature>
<sequence length="769" mass="87073">MESIQQNYNDNLMEYAPNSPPSSHNICDIVGDPQLSPRLGREYQVEVPSMIKGTERFRLQMNPADSEIVHDNSLSFAIGTLSSSWSDADAKTFLLGLFIFGKNFIKIKRFLENKRMGEIMSFYYGKFYKSDGFRRWSSCRKLKGRKSMIGEKLFTGQRQQELLSRLLPRVSEQSQDTLLQVSKSYLEGSASLEEYISFLKSTVGLGVLVEAVGIGKEKEDLTSLRVEARKTNRVFPIPSSKDWASLRPNDILKFLTGGFRLSKTKSNDLFWEAVWPRLLARGWHSEQPKNQGYFSTKDHLVFLTPGVEKFSRRKLVKGDHYFDCVTDVLSKVVAEPNLLELEEEARADCSNDEDPEKGPNEDHHSDSHRHCYLKPRASNNNTDCTKFMVIDSSLVHGGNSSDVKSLPGNSVGKIDVDAAGITYNGIKPMSKACHKKNMSKRIKQRLTKFTVIDTSLLYKGKSLKVGKMRYLPVELEDSSKMDDHSSKSKGRFSDDNSRYEAEAKMTIYDEKNISNTDCQKSIYSRDATNRKAAHVNQDDHASKTSESNQNQKACVFNDNQLVRTIKHQFSRRARSGNSNHPVPPIKRRRLTACVNYETNCILENSSGCLGSEKLALSRSLSFPDANKNVGDPFSLHQNGGSIASSADGNVEENNEEITINEIYSTCGKVDKCESKSPMLKEDKKSVKADDPCLTSDTQEAIEKQLRISDDVRSMEQQPDIHPRRQSTRNRPLTVRALESLANDFFHKEMKQKRKKHPDTRKSFRTLPKS</sequence>
<dbReference type="SUPFAM" id="SSF46689">
    <property type="entry name" value="Homeodomain-like"/>
    <property type="match status" value="1"/>
</dbReference>
<dbReference type="Proteomes" id="UP000188354">
    <property type="component" value="Chromosome LG02"/>
</dbReference>
<dbReference type="Gene3D" id="1.10.10.60">
    <property type="entry name" value="Homeodomain-like"/>
    <property type="match status" value="1"/>
</dbReference>
<keyword evidence="2" id="KW-0805">Transcription regulation</keyword>
<feature type="domain" description="SANT" evidence="6">
    <location>
        <begin position="80"/>
        <end position="132"/>
    </location>
</feature>
<dbReference type="AlphaFoldDB" id="A0A4P1RTG6"/>
<keyword evidence="8" id="KW-1185">Reference proteome</keyword>
<dbReference type="GO" id="GO:0003714">
    <property type="term" value="F:transcription corepressor activity"/>
    <property type="evidence" value="ECO:0007669"/>
    <property type="project" value="TreeGrafter"/>
</dbReference>
<dbReference type="InterPro" id="IPR017884">
    <property type="entry name" value="SANT_dom"/>
</dbReference>
<dbReference type="GO" id="GO:0005634">
    <property type="term" value="C:nucleus"/>
    <property type="evidence" value="ECO:0007669"/>
    <property type="project" value="UniProtKB-SubCell"/>
</dbReference>
<comment type="subcellular location">
    <subcellularLocation>
        <location evidence="1">Nucleus</location>
    </subcellularLocation>
</comment>
<evidence type="ECO:0000313" key="8">
    <source>
        <dbReference type="Proteomes" id="UP000188354"/>
    </source>
</evidence>
<evidence type="ECO:0000313" key="7">
    <source>
        <dbReference type="EMBL" id="OIW17496.1"/>
    </source>
</evidence>
<organism evidence="7 8">
    <name type="scientific">Lupinus angustifolius</name>
    <name type="common">Narrow-leaved blue lupine</name>
    <dbReference type="NCBI Taxonomy" id="3871"/>
    <lineage>
        <taxon>Eukaryota</taxon>
        <taxon>Viridiplantae</taxon>
        <taxon>Streptophyta</taxon>
        <taxon>Embryophyta</taxon>
        <taxon>Tracheophyta</taxon>
        <taxon>Spermatophyta</taxon>
        <taxon>Magnoliopsida</taxon>
        <taxon>eudicotyledons</taxon>
        <taxon>Gunneridae</taxon>
        <taxon>Pentapetalae</taxon>
        <taxon>rosids</taxon>
        <taxon>fabids</taxon>
        <taxon>Fabales</taxon>
        <taxon>Fabaceae</taxon>
        <taxon>Papilionoideae</taxon>
        <taxon>50 kb inversion clade</taxon>
        <taxon>genistoids sensu lato</taxon>
        <taxon>core genistoids</taxon>
        <taxon>Genisteae</taxon>
        <taxon>Lupinus</taxon>
    </lineage>
</organism>
<feature type="region of interest" description="Disordered" evidence="5">
    <location>
        <begin position="709"/>
        <end position="732"/>
    </location>
</feature>
<dbReference type="Pfam" id="PF24662">
    <property type="entry name" value="DUF7650"/>
    <property type="match status" value="1"/>
</dbReference>
<proteinExistence type="predicted"/>
<keyword evidence="3" id="KW-0804">Transcription</keyword>
<dbReference type="STRING" id="3871.A0A4P1RTG6"/>
<feature type="compositionally biased region" description="Basic and acidic residues" evidence="5">
    <location>
        <begin position="356"/>
        <end position="369"/>
    </location>
</feature>
<evidence type="ECO:0000256" key="3">
    <source>
        <dbReference type="ARBA" id="ARBA00023163"/>
    </source>
</evidence>
<name>A0A4P1RTG6_LUPAN</name>
<evidence type="ECO:0000256" key="4">
    <source>
        <dbReference type="ARBA" id="ARBA00023242"/>
    </source>
</evidence>
<dbReference type="PROSITE" id="PS51293">
    <property type="entry name" value="SANT"/>
    <property type="match status" value="1"/>
</dbReference>
<keyword evidence="4" id="KW-0539">Nucleus</keyword>
<reference evidence="7 8" key="1">
    <citation type="journal article" date="2017" name="Plant Biotechnol. J.">
        <title>A comprehensive draft genome sequence for lupin (Lupinus angustifolius), an emerging health food: insights into plant-microbe interactions and legume evolution.</title>
        <authorList>
            <person name="Hane J.K."/>
            <person name="Ming Y."/>
            <person name="Kamphuis L.G."/>
            <person name="Nelson M.N."/>
            <person name="Garg G."/>
            <person name="Atkins C.A."/>
            <person name="Bayer P.E."/>
            <person name="Bravo A."/>
            <person name="Bringans S."/>
            <person name="Cannon S."/>
            <person name="Edwards D."/>
            <person name="Foley R."/>
            <person name="Gao L.L."/>
            <person name="Harrison M.J."/>
            <person name="Huang W."/>
            <person name="Hurgobin B."/>
            <person name="Li S."/>
            <person name="Liu C.W."/>
            <person name="McGrath A."/>
            <person name="Morahan G."/>
            <person name="Murray J."/>
            <person name="Weller J."/>
            <person name="Jian J."/>
            <person name="Singh K.B."/>
        </authorList>
    </citation>
    <scope>NUCLEOTIDE SEQUENCE [LARGE SCALE GENOMIC DNA]</scope>
    <source>
        <strain evidence="8">cv. Tanjil</strain>
        <tissue evidence="7">Whole plant</tissue>
    </source>
</reference>
<feature type="region of interest" description="Disordered" evidence="5">
    <location>
        <begin position="747"/>
        <end position="769"/>
    </location>
</feature>
<dbReference type="PANTHER" id="PTHR13859:SF31">
    <property type="entry name" value="ELM2 DOMAIN-CONTAINING PROTEIN"/>
    <property type="match status" value="1"/>
</dbReference>
<evidence type="ECO:0000259" key="6">
    <source>
        <dbReference type="PROSITE" id="PS51293"/>
    </source>
</evidence>
<feature type="region of interest" description="Disordered" evidence="5">
    <location>
        <begin position="529"/>
        <end position="551"/>
    </location>
</feature>
<dbReference type="InterPro" id="IPR009057">
    <property type="entry name" value="Homeodomain-like_sf"/>
</dbReference>
<dbReference type="InterPro" id="IPR057712">
    <property type="entry name" value="DUF7952"/>
</dbReference>
<gene>
    <name evidence="7" type="ORF">TanjilG_22608</name>
</gene>
<dbReference type="InterPro" id="IPR056067">
    <property type="entry name" value="DUF7650"/>
</dbReference>
<evidence type="ECO:0000256" key="1">
    <source>
        <dbReference type="ARBA" id="ARBA00004123"/>
    </source>
</evidence>
<dbReference type="Gramene" id="OIW17496">
    <property type="protein sequence ID" value="OIW17496"/>
    <property type="gene ID" value="TanjilG_22608"/>
</dbReference>